<evidence type="ECO:0000313" key="2">
    <source>
        <dbReference type="EMBL" id="SPS04746.1"/>
    </source>
</evidence>
<name>A0A2X0SG30_9PROT</name>
<dbReference type="InterPro" id="IPR051043">
    <property type="entry name" value="Sulfatase_Mod_Factor_Kinase"/>
</dbReference>
<dbReference type="PANTHER" id="PTHR23150:SF35">
    <property type="entry name" value="BLL6746 PROTEIN"/>
    <property type="match status" value="1"/>
</dbReference>
<gene>
    <name evidence="2" type="ORF">NITFAB_0335</name>
</gene>
<dbReference type="InterPro" id="IPR005532">
    <property type="entry name" value="SUMF_dom"/>
</dbReference>
<dbReference type="Gene3D" id="3.90.1580.10">
    <property type="entry name" value="paralog of FGE (formylglycine-generating enzyme)"/>
    <property type="match status" value="1"/>
</dbReference>
<dbReference type="AlphaFoldDB" id="A0A2X0SG30"/>
<proteinExistence type="predicted"/>
<dbReference type="SUPFAM" id="SSF56436">
    <property type="entry name" value="C-type lectin-like"/>
    <property type="match status" value="1"/>
</dbReference>
<dbReference type="EMBL" id="LS423452">
    <property type="protein sequence ID" value="SPS04746.1"/>
    <property type="molecule type" value="Genomic_DNA"/>
</dbReference>
<organism evidence="2">
    <name type="scientific">Candidatus Nitrotoga fabula</name>
    <dbReference type="NCBI Taxonomy" id="2182327"/>
    <lineage>
        <taxon>Bacteria</taxon>
        <taxon>Pseudomonadati</taxon>
        <taxon>Pseudomonadota</taxon>
        <taxon>Betaproteobacteria</taxon>
        <taxon>Nitrosomonadales</taxon>
        <taxon>Gallionellaceae</taxon>
        <taxon>Candidatus Nitrotoga</taxon>
    </lineage>
</organism>
<dbReference type="InterPro" id="IPR016187">
    <property type="entry name" value="CTDL_fold"/>
</dbReference>
<dbReference type="Pfam" id="PF03781">
    <property type="entry name" value="FGE-sulfatase"/>
    <property type="match status" value="1"/>
</dbReference>
<protein>
    <recommendedName>
        <fullName evidence="1">Sulfatase-modifying factor enzyme-like domain-containing protein</fullName>
    </recommendedName>
</protein>
<reference evidence="2" key="1">
    <citation type="submission" date="2018-05" db="EMBL/GenBank/DDBJ databases">
        <authorList>
            <person name="Lanie J.A."/>
            <person name="Ng W.-L."/>
            <person name="Kazmierczak K.M."/>
            <person name="Andrzejewski T.M."/>
            <person name="Davidsen T.M."/>
            <person name="Wayne K.J."/>
            <person name="Tettelin H."/>
            <person name="Glass J.I."/>
            <person name="Rusch D."/>
            <person name="Podicherti R."/>
            <person name="Tsui H.-C.T."/>
            <person name="Winkler M.E."/>
        </authorList>
    </citation>
    <scope>NUCLEOTIDE SEQUENCE</scope>
    <source>
        <strain evidence="2">KNB</strain>
    </source>
</reference>
<accession>A0A2X0SG30</accession>
<evidence type="ECO:0000259" key="1">
    <source>
        <dbReference type="Pfam" id="PF03781"/>
    </source>
</evidence>
<dbReference type="GO" id="GO:0120147">
    <property type="term" value="F:formylglycine-generating oxidase activity"/>
    <property type="evidence" value="ECO:0007669"/>
    <property type="project" value="TreeGrafter"/>
</dbReference>
<dbReference type="PANTHER" id="PTHR23150">
    <property type="entry name" value="SULFATASE MODIFYING FACTOR 1, 2"/>
    <property type="match status" value="1"/>
</dbReference>
<sequence length="404" mass="45420">MIDQEGQKYQETERIQLATLLLEADIDCYIVIDGEDQGLLERDCPRTFDLPLGYPLIHASTKDGLVGIEWVQPLYREETIEHGIRLAEQHALERAKLEEEMRHPLGIECLSVEQIKQMQIEAAKKAGVAPEFSDGPGFPEMVVIPAGSYRMGEESDKHKVTISRSFAVGKYPVTVEEWYRFADAKSVVKQEPMSILFGAEGDGSEVKPYVEPEYPPHRPSDNGWVGTTLPVTNVSWFDAQDYVRWLSAETGQTYRLLTESEWEYVCRAGSMTEYYWGDELGVNNCNCQDSGSKWSCKRASGVGSFAPNVFGVHDMLGNVWEWVQDHWHNNYEGAPSDESAWTYGGNQQSRVVRGGSWDCGPRLARSASRARAVTSSRYDDFGFRVASMLDVPDVDADKESESSL</sequence>
<dbReference type="InterPro" id="IPR042095">
    <property type="entry name" value="SUMF_sf"/>
</dbReference>
<feature type="domain" description="Sulfatase-modifying factor enzyme-like" evidence="1">
    <location>
        <begin position="139"/>
        <end position="386"/>
    </location>
</feature>